<evidence type="ECO:0008006" key="3">
    <source>
        <dbReference type="Google" id="ProtNLM"/>
    </source>
</evidence>
<dbReference type="STRING" id="1423778.FC70_GL000621"/>
<dbReference type="EMBL" id="AZFE01000030">
    <property type="protein sequence ID" value="KRL56034.1"/>
    <property type="molecule type" value="Genomic_DNA"/>
</dbReference>
<dbReference type="AlphaFoldDB" id="A0A0R1RPI4"/>
<dbReference type="OrthoDB" id="2248172at2"/>
<comment type="caution">
    <text evidence="1">The sequence shown here is derived from an EMBL/GenBank/DDBJ whole genome shotgun (WGS) entry which is preliminary data.</text>
</comment>
<organism evidence="1 2">
    <name type="scientific">Paucilactobacillus oligofermentans DSM 15707 = LMG 22743</name>
    <dbReference type="NCBI Taxonomy" id="1423778"/>
    <lineage>
        <taxon>Bacteria</taxon>
        <taxon>Bacillati</taxon>
        <taxon>Bacillota</taxon>
        <taxon>Bacilli</taxon>
        <taxon>Lactobacillales</taxon>
        <taxon>Lactobacillaceae</taxon>
        <taxon>Paucilactobacillus</taxon>
    </lineage>
</organism>
<accession>A0A0R1RPI4</accession>
<dbReference type="PATRIC" id="fig|1423778.4.peg.649"/>
<protein>
    <recommendedName>
        <fullName evidence="3">Acetyl-CoA carboxylase</fullName>
    </recommendedName>
</protein>
<dbReference type="Proteomes" id="UP000051697">
    <property type="component" value="Unassembled WGS sequence"/>
</dbReference>
<dbReference type="KEGG" id="lol:LACOL_0674"/>
<proteinExistence type="predicted"/>
<sequence length="106" mass="12781">MNKDLDVIVSRISLLFKRISYTQYWIEVVNDKYDKSYNVFFCQQKKGSHLRSTPVHKIDEYKLEYLEEVITGFRKQSNLTIKYVGFTGEVWPNSQKKIQWEKNHLE</sequence>
<evidence type="ECO:0000313" key="1">
    <source>
        <dbReference type="EMBL" id="KRL56034.1"/>
    </source>
</evidence>
<gene>
    <name evidence="1" type="ORF">FC70_GL000621</name>
</gene>
<evidence type="ECO:0000313" key="2">
    <source>
        <dbReference type="Proteomes" id="UP000051697"/>
    </source>
</evidence>
<name>A0A0R1RPI4_9LACO</name>
<dbReference type="RefSeq" id="WP_057889594.1">
    <property type="nucleotide sequence ID" value="NZ_AZFE01000030.1"/>
</dbReference>
<keyword evidence="2" id="KW-1185">Reference proteome</keyword>
<reference evidence="1 2" key="1">
    <citation type="journal article" date="2015" name="Genome Announc.">
        <title>Expanding the biotechnology potential of lactobacilli through comparative genomics of 213 strains and associated genera.</title>
        <authorList>
            <person name="Sun Z."/>
            <person name="Harris H.M."/>
            <person name="McCann A."/>
            <person name="Guo C."/>
            <person name="Argimon S."/>
            <person name="Zhang W."/>
            <person name="Yang X."/>
            <person name="Jeffery I.B."/>
            <person name="Cooney J.C."/>
            <person name="Kagawa T.F."/>
            <person name="Liu W."/>
            <person name="Song Y."/>
            <person name="Salvetti E."/>
            <person name="Wrobel A."/>
            <person name="Rasinkangas P."/>
            <person name="Parkhill J."/>
            <person name="Rea M.C."/>
            <person name="O'Sullivan O."/>
            <person name="Ritari J."/>
            <person name="Douillard F.P."/>
            <person name="Paul Ross R."/>
            <person name="Yang R."/>
            <person name="Briner A.E."/>
            <person name="Felis G.E."/>
            <person name="de Vos W.M."/>
            <person name="Barrangou R."/>
            <person name="Klaenhammer T.R."/>
            <person name="Caufield P.W."/>
            <person name="Cui Y."/>
            <person name="Zhang H."/>
            <person name="O'Toole P.W."/>
        </authorList>
    </citation>
    <scope>NUCLEOTIDE SEQUENCE [LARGE SCALE GENOMIC DNA]</scope>
    <source>
        <strain evidence="1 2">DSM 15707</strain>
    </source>
</reference>